<dbReference type="InterPro" id="IPR050239">
    <property type="entry name" value="Sigma-70_RNA_pol_init_factors"/>
</dbReference>
<reference evidence="6" key="1">
    <citation type="submission" date="2020-10" db="EMBL/GenBank/DDBJ databases">
        <authorList>
            <person name="Gilroy R."/>
        </authorList>
    </citation>
    <scope>NUCLEOTIDE SEQUENCE</scope>
    <source>
        <strain evidence="6">ChiGjej1B1-24693</strain>
    </source>
</reference>
<evidence type="ECO:0000256" key="2">
    <source>
        <dbReference type="ARBA" id="ARBA00023082"/>
    </source>
</evidence>
<dbReference type="SUPFAM" id="SSF88946">
    <property type="entry name" value="Sigma2 domain of RNA polymerase sigma factors"/>
    <property type="match status" value="1"/>
</dbReference>
<evidence type="ECO:0000313" key="7">
    <source>
        <dbReference type="Proteomes" id="UP000886842"/>
    </source>
</evidence>
<dbReference type="Pfam" id="PF04545">
    <property type="entry name" value="Sigma70_r4"/>
    <property type="match status" value="1"/>
</dbReference>
<proteinExistence type="predicted"/>
<comment type="caution">
    <text evidence="6">The sequence shown here is derived from an EMBL/GenBank/DDBJ whole genome shotgun (WGS) entry which is preliminary data.</text>
</comment>
<evidence type="ECO:0000313" key="6">
    <source>
        <dbReference type="EMBL" id="HIT76594.1"/>
    </source>
</evidence>
<evidence type="ECO:0000259" key="5">
    <source>
        <dbReference type="PROSITE" id="PS00716"/>
    </source>
</evidence>
<dbReference type="InterPro" id="IPR014284">
    <property type="entry name" value="RNA_pol_sigma-70_dom"/>
</dbReference>
<dbReference type="NCBIfam" id="TIGR02937">
    <property type="entry name" value="sigma70-ECF"/>
    <property type="match status" value="1"/>
</dbReference>
<reference evidence="6" key="2">
    <citation type="journal article" date="2021" name="PeerJ">
        <title>Extensive microbial diversity within the chicken gut microbiome revealed by metagenomics and culture.</title>
        <authorList>
            <person name="Gilroy R."/>
            <person name="Ravi A."/>
            <person name="Getino M."/>
            <person name="Pursley I."/>
            <person name="Horton D.L."/>
            <person name="Alikhan N.F."/>
            <person name="Baker D."/>
            <person name="Gharbi K."/>
            <person name="Hall N."/>
            <person name="Watson M."/>
            <person name="Adriaenssens E.M."/>
            <person name="Foster-Nyarko E."/>
            <person name="Jarju S."/>
            <person name="Secka A."/>
            <person name="Antonio M."/>
            <person name="Oren A."/>
            <person name="Chaudhuri R.R."/>
            <person name="La Ragione R."/>
            <person name="Hildebrand F."/>
            <person name="Pallen M.J."/>
        </authorList>
    </citation>
    <scope>NUCLEOTIDE SEQUENCE</scope>
    <source>
        <strain evidence="6">ChiGjej1B1-24693</strain>
    </source>
</reference>
<dbReference type="Pfam" id="PF04542">
    <property type="entry name" value="Sigma70_r2"/>
    <property type="match status" value="1"/>
</dbReference>
<evidence type="ECO:0000256" key="3">
    <source>
        <dbReference type="ARBA" id="ARBA00023125"/>
    </source>
</evidence>
<feature type="domain" description="RNA polymerase sigma-70" evidence="5">
    <location>
        <begin position="215"/>
        <end position="241"/>
    </location>
</feature>
<gene>
    <name evidence="6" type="ORF">IAA98_13505</name>
</gene>
<dbReference type="InterPro" id="IPR000943">
    <property type="entry name" value="RNA_pol_sigma70"/>
</dbReference>
<dbReference type="InterPro" id="IPR007627">
    <property type="entry name" value="RNA_pol_sigma70_r2"/>
</dbReference>
<protein>
    <submittedName>
        <fullName evidence="6">Sigma-70 family RNA polymerase sigma factor</fullName>
    </submittedName>
</protein>
<dbReference type="InterPro" id="IPR007630">
    <property type="entry name" value="RNA_pol_sigma70_r4"/>
</dbReference>
<dbReference type="GO" id="GO:0003677">
    <property type="term" value="F:DNA binding"/>
    <property type="evidence" value="ECO:0007669"/>
    <property type="project" value="UniProtKB-KW"/>
</dbReference>
<dbReference type="InterPro" id="IPR013325">
    <property type="entry name" value="RNA_pol_sigma_r2"/>
</dbReference>
<dbReference type="Gene3D" id="1.10.10.10">
    <property type="entry name" value="Winged helix-like DNA-binding domain superfamily/Winged helix DNA-binding domain"/>
    <property type="match status" value="1"/>
</dbReference>
<evidence type="ECO:0000256" key="1">
    <source>
        <dbReference type="ARBA" id="ARBA00023015"/>
    </source>
</evidence>
<accession>A0A9D1KMQ5</accession>
<dbReference type="PANTHER" id="PTHR30603">
    <property type="entry name" value="RNA POLYMERASE SIGMA FACTOR RPO"/>
    <property type="match status" value="1"/>
</dbReference>
<dbReference type="AlphaFoldDB" id="A0A9D1KMQ5"/>
<dbReference type="Proteomes" id="UP000886842">
    <property type="component" value="Unassembled WGS sequence"/>
</dbReference>
<dbReference type="EMBL" id="DVLP01000396">
    <property type="protein sequence ID" value="HIT76594.1"/>
    <property type="molecule type" value="Genomic_DNA"/>
</dbReference>
<dbReference type="InterPro" id="IPR013324">
    <property type="entry name" value="RNA_pol_sigma_r3/r4-like"/>
</dbReference>
<dbReference type="GO" id="GO:0006352">
    <property type="term" value="P:DNA-templated transcription initiation"/>
    <property type="evidence" value="ECO:0007669"/>
    <property type="project" value="InterPro"/>
</dbReference>
<dbReference type="GO" id="GO:0016987">
    <property type="term" value="F:sigma factor activity"/>
    <property type="evidence" value="ECO:0007669"/>
    <property type="project" value="UniProtKB-KW"/>
</dbReference>
<dbReference type="SUPFAM" id="SSF88659">
    <property type="entry name" value="Sigma3 and sigma4 domains of RNA polymerase sigma factors"/>
    <property type="match status" value="1"/>
</dbReference>
<evidence type="ECO:0000256" key="4">
    <source>
        <dbReference type="ARBA" id="ARBA00023163"/>
    </source>
</evidence>
<name>A0A9D1KMQ5_9ACTN</name>
<sequence>MARPRSAIPVDGGVMHLPDTRLLTAEQERSLAATVEVGLLAAEVRYGHRRLATDATDAELAALIRRGRQAEDMFLAANLRLVRMITSRIAAHSAVPHEDLFQEGCLGLTEAIRRFDHRRGVRFSSYAYRWIRARVLASLADHATIRRVRSGTDVDRPDPVMLPLVEAVLPGCVDHGFAERERQVVPWSEVADDLSQAQRSALELRYGFDGHAPRNYTETATLMAVSPATVRRLEERALALVRRRLQRRGIDDPHAVRLST</sequence>
<dbReference type="PRINTS" id="PR00046">
    <property type="entry name" value="SIGMA70FCT"/>
</dbReference>
<dbReference type="PROSITE" id="PS00716">
    <property type="entry name" value="SIGMA70_2"/>
    <property type="match status" value="1"/>
</dbReference>
<keyword evidence="1" id="KW-0805">Transcription regulation</keyword>
<dbReference type="InterPro" id="IPR036388">
    <property type="entry name" value="WH-like_DNA-bd_sf"/>
</dbReference>
<keyword evidence="4" id="KW-0804">Transcription</keyword>
<keyword evidence="2" id="KW-0731">Sigma factor</keyword>
<dbReference type="PANTHER" id="PTHR30603:SF47">
    <property type="entry name" value="RNA POLYMERASE SIGMA FACTOR SIGD, CHLOROPLASTIC"/>
    <property type="match status" value="1"/>
</dbReference>
<organism evidence="6 7">
    <name type="scientific">Candidatus Avipropionibacterium avicola</name>
    <dbReference type="NCBI Taxonomy" id="2840701"/>
    <lineage>
        <taxon>Bacteria</taxon>
        <taxon>Bacillati</taxon>
        <taxon>Actinomycetota</taxon>
        <taxon>Actinomycetes</taxon>
        <taxon>Propionibacteriales</taxon>
        <taxon>Propionibacteriaceae</taxon>
        <taxon>Propionibacteriaceae incertae sedis</taxon>
        <taxon>Candidatus Avipropionibacterium</taxon>
    </lineage>
</organism>
<dbReference type="Gene3D" id="1.20.120.1810">
    <property type="match status" value="1"/>
</dbReference>
<keyword evidence="3" id="KW-0238">DNA-binding</keyword>